<protein>
    <recommendedName>
        <fullName evidence="9">Polysulfide reductase</fullName>
    </recommendedName>
</protein>
<feature type="transmembrane region" description="Helical" evidence="7">
    <location>
        <begin position="210"/>
        <end position="230"/>
    </location>
</feature>
<evidence type="ECO:0000256" key="3">
    <source>
        <dbReference type="ARBA" id="ARBA00022475"/>
    </source>
</evidence>
<evidence type="ECO:0000256" key="6">
    <source>
        <dbReference type="ARBA" id="ARBA00023136"/>
    </source>
</evidence>
<dbReference type="Gene3D" id="1.20.1630.10">
    <property type="entry name" value="Formate dehydrogenase/DMSO reductase domain"/>
    <property type="match status" value="1"/>
</dbReference>
<feature type="transmembrane region" description="Helical" evidence="7">
    <location>
        <begin position="139"/>
        <end position="163"/>
    </location>
</feature>
<sequence>MKATFSFWLDFIHEAFRGGRLFYAWMTLLTALVVLGIYAYTYQIQEGLIVSGMSDQVSWGVYIANFTFLVGVAAAAVMLVIPSYIFRDKMIQEVVLLAEGLAVAACIMCILFVTVDLGRPERIWHMIPFLGEFNFPQSLLVWDVFVLTGYLFLSLSIPYYILFVRYKGGQPRHNIYFPGVLISIFWAISIHTVTAFLLSSNVARPFWHTAILGPRFLASAFSAGPAFFLLTLKFIRSYTDFPVPPKVFQRIAVIATVALQINLFLLFVEIFTQFYHQTDHTASALYLFFGIGEKTALVPWIWSAIVMNVTAVLILTIESLRNNNRLLTIACLLMVVGVWIEKGMGLIIPGFIPTPLGEVFEYTPTLIEVAVSAGIWAIGLMIYTLLAKATIAIELGKVKYRAFS</sequence>
<feature type="transmembrane region" description="Helical" evidence="7">
    <location>
        <begin position="21"/>
        <end position="41"/>
    </location>
</feature>
<dbReference type="PANTHER" id="PTHR43044">
    <property type="match status" value="1"/>
</dbReference>
<keyword evidence="3" id="KW-1003">Cell membrane</keyword>
<dbReference type="PANTHER" id="PTHR43044:SF2">
    <property type="entry name" value="POLYSULPHIDE REDUCTASE NRFD"/>
    <property type="match status" value="1"/>
</dbReference>
<evidence type="ECO:0000256" key="7">
    <source>
        <dbReference type="SAM" id="Phobius"/>
    </source>
</evidence>
<feature type="transmembrane region" description="Helical" evidence="7">
    <location>
        <begin position="94"/>
        <end position="115"/>
    </location>
</feature>
<keyword evidence="6 7" id="KW-0472">Membrane</keyword>
<dbReference type="Pfam" id="PF03916">
    <property type="entry name" value="NrfD"/>
    <property type="match status" value="1"/>
</dbReference>
<comment type="similarity">
    <text evidence="2">Belongs to the NrfD family.</text>
</comment>
<evidence type="ECO:0008006" key="9">
    <source>
        <dbReference type="Google" id="ProtNLM"/>
    </source>
</evidence>
<dbReference type="EMBL" id="UINC01001879">
    <property type="protein sequence ID" value="SUZ90250.1"/>
    <property type="molecule type" value="Genomic_DNA"/>
</dbReference>
<feature type="transmembrane region" description="Helical" evidence="7">
    <location>
        <begin position="296"/>
        <end position="317"/>
    </location>
</feature>
<evidence type="ECO:0000256" key="1">
    <source>
        <dbReference type="ARBA" id="ARBA00004651"/>
    </source>
</evidence>
<name>A0A381REW8_9ZZZZ</name>
<evidence type="ECO:0000256" key="4">
    <source>
        <dbReference type="ARBA" id="ARBA00022692"/>
    </source>
</evidence>
<feature type="transmembrane region" description="Helical" evidence="7">
    <location>
        <begin position="251"/>
        <end position="276"/>
    </location>
</feature>
<reference evidence="8" key="1">
    <citation type="submission" date="2018-05" db="EMBL/GenBank/DDBJ databases">
        <authorList>
            <person name="Lanie J.A."/>
            <person name="Ng W.-L."/>
            <person name="Kazmierczak K.M."/>
            <person name="Andrzejewski T.M."/>
            <person name="Davidsen T.M."/>
            <person name="Wayne K.J."/>
            <person name="Tettelin H."/>
            <person name="Glass J.I."/>
            <person name="Rusch D."/>
            <person name="Podicherti R."/>
            <person name="Tsui H.-C.T."/>
            <person name="Winkler M.E."/>
        </authorList>
    </citation>
    <scope>NUCLEOTIDE SEQUENCE</scope>
</reference>
<feature type="transmembrane region" description="Helical" evidence="7">
    <location>
        <begin position="329"/>
        <end position="352"/>
    </location>
</feature>
<keyword evidence="4 7" id="KW-0812">Transmembrane</keyword>
<evidence type="ECO:0000313" key="8">
    <source>
        <dbReference type="EMBL" id="SUZ90250.1"/>
    </source>
</evidence>
<dbReference type="InterPro" id="IPR054823">
    <property type="entry name" value="DsrP-like"/>
</dbReference>
<dbReference type="NCBIfam" id="NF045798">
    <property type="entry name" value="DsrP"/>
    <property type="match status" value="1"/>
</dbReference>
<dbReference type="GO" id="GO:0005886">
    <property type="term" value="C:plasma membrane"/>
    <property type="evidence" value="ECO:0007669"/>
    <property type="project" value="UniProtKB-SubCell"/>
</dbReference>
<evidence type="ECO:0000256" key="5">
    <source>
        <dbReference type="ARBA" id="ARBA00022989"/>
    </source>
</evidence>
<feature type="transmembrane region" description="Helical" evidence="7">
    <location>
        <begin position="364"/>
        <end position="386"/>
    </location>
</feature>
<feature type="transmembrane region" description="Helical" evidence="7">
    <location>
        <begin position="175"/>
        <end position="198"/>
    </location>
</feature>
<dbReference type="AlphaFoldDB" id="A0A381REW8"/>
<proteinExistence type="inferred from homology"/>
<comment type="subcellular location">
    <subcellularLocation>
        <location evidence="1">Cell membrane</location>
        <topology evidence="1">Multi-pass membrane protein</topology>
    </subcellularLocation>
</comment>
<accession>A0A381REW8</accession>
<keyword evidence="5 7" id="KW-1133">Transmembrane helix</keyword>
<dbReference type="InterPro" id="IPR005614">
    <property type="entry name" value="NrfD-like"/>
</dbReference>
<feature type="transmembrane region" description="Helical" evidence="7">
    <location>
        <begin position="61"/>
        <end position="82"/>
    </location>
</feature>
<evidence type="ECO:0000256" key="2">
    <source>
        <dbReference type="ARBA" id="ARBA00008929"/>
    </source>
</evidence>
<gene>
    <name evidence="8" type="ORF">METZ01_LOCUS43104</name>
</gene>
<organism evidence="8">
    <name type="scientific">marine metagenome</name>
    <dbReference type="NCBI Taxonomy" id="408172"/>
    <lineage>
        <taxon>unclassified sequences</taxon>
        <taxon>metagenomes</taxon>
        <taxon>ecological metagenomes</taxon>
    </lineage>
</organism>